<evidence type="ECO:0000256" key="9">
    <source>
        <dbReference type="SAM" id="Phobius"/>
    </source>
</evidence>
<keyword evidence="9" id="KW-1133">Transmembrane helix</keyword>
<keyword evidence="9" id="KW-0812">Transmembrane</keyword>
<dbReference type="Proteomes" id="UP000039865">
    <property type="component" value="Unassembled WGS sequence"/>
</dbReference>
<feature type="transmembrane region" description="Helical" evidence="9">
    <location>
        <begin position="1549"/>
        <end position="1577"/>
    </location>
</feature>
<accession>A0A078B9I4</accession>
<feature type="transmembrane region" description="Helical" evidence="9">
    <location>
        <begin position="1400"/>
        <end position="1421"/>
    </location>
</feature>
<evidence type="ECO:0000256" key="8">
    <source>
        <dbReference type="SAM" id="Coils"/>
    </source>
</evidence>
<dbReference type="EMBL" id="CCKQ01018271">
    <property type="protein sequence ID" value="CDW90223.1"/>
    <property type="molecule type" value="Genomic_DNA"/>
</dbReference>
<evidence type="ECO:0000313" key="10">
    <source>
        <dbReference type="EMBL" id="CDW90223.1"/>
    </source>
</evidence>
<evidence type="ECO:0000256" key="2">
    <source>
        <dbReference type="ARBA" id="ARBA00004442"/>
    </source>
</evidence>
<evidence type="ECO:0000256" key="4">
    <source>
        <dbReference type="ARBA" id="ARBA00022525"/>
    </source>
</evidence>
<feature type="transmembrane region" description="Helical" evidence="9">
    <location>
        <begin position="1484"/>
        <end position="1505"/>
    </location>
</feature>
<dbReference type="SUPFAM" id="SSF51126">
    <property type="entry name" value="Pectin lyase-like"/>
    <property type="match status" value="1"/>
</dbReference>
<name>A0A078B9I4_STYLE</name>
<gene>
    <name evidence="10" type="primary">Contig3575.g3820</name>
    <name evidence="10" type="ORF">STYLEM_19364</name>
</gene>
<keyword evidence="8" id="KW-0175">Coiled coil</keyword>
<feature type="transmembrane region" description="Helical" evidence="9">
    <location>
        <begin position="1597"/>
        <end position="1617"/>
    </location>
</feature>
<feature type="transmembrane region" description="Helical" evidence="9">
    <location>
        <begin position="1433"/>
        <end position="1450"/>
    </location>
</feature>
<dbReference type="NCBIfam" id="TIGR01376">
    <property type="entry name" value="POMP_repeat"/>
    <property type="match status" value="2"/>
</dbReference>
<keyword evidence="6 9" id="KW-0472">Membrane</keyword>
<keyword evidence="4" id="KW-0964">Secreted</keyword>
<evidence type="ECO:0000256" key="3">
    <source>
        <dbReference type="ARBA" id="ARBA00004613"/>
    </source>
</evidence>
<dbReference type="PANTHER" id="PTHR11319:SF35">
    <property type="entry name" value="OUTER MEMBRANE PROTEIN PMPC-RELATED"/>
    <property type="match status" value="1"/>
</dbReference>
<feature type="coiled-coil region" evidence="8">
    <location>
        <begin position="1867"/>
        <end position="1901"/>
    </location>
</feature>
<dbReference type="InterPro" id="IPR003368">
    <property type="entry name" value="POMP_repeat"/>
</dbReference>
<evidence type="ECO:0000256" key="5">
    <source>
        <dbReference type="ARBA" id="ARBA00022729"/>
    </source>
</evidence>
<keyword evidence="11" id="KW-1185">Reference proteome</keyword>
<protein>
    <recommendedName>
        <fullName evidence="12">Transmembrane protein</fullName>
    </recommendedName>
</protein>
<proteinExistence type="predicted"/>
<dbReference type="InterPro" id="IPR011050">
    <property type="entry name" value="Pectin_lyase_fold/virulence"/>
</dbReference>
<dbReference type="PANTHER" id="PTHR11319">
    <property type="entry name" value="G PROTEIN-COUPLED RECEPTOR-RELATED"/>
    <property type="match status" value="1"/>
</dbReference>
<dbReference type="GO" id="GO:0005576">
    <property type="term" value="C:extracellular region"/>
    <property type="evidence" value="ECO:0007669"/>
    <property type="project" value="UniProtKB-SubCell"/>
</dbReference>
<dbReference type="OrthoDB" id="411811at2759"/>
<keyword evidence="5" id="KW-0732">Signal</keyword>
<dbReference type="InParanoid" id="A0A078B9I4"/>
<evidence type="ECO:0000256" key="6">
    <source>
        <dbReference type="ARBA" id="ARBA00023136"/>
    </source>
</evidence>
<evidence type="ECO:0000256" key="7">
    <source>
        <dbReference type="ARBA" id="ARBA00023237"/>
    </source>
</evidence>
<evidence type="ECO:0000256" key="1">
    <source>
        <dbReference type="ARBA" id="ARBA00004196"/>
    </source>
</evidence>
<comment type="subcellular location">
    <subcellularLocation>
        <location evidence="1">Cell envelope</location>
    </subcellularLocation>
    <subcellularLocation>
        <location evidence="2">Cell outer membrane</location>
    </subcellularLocation>
    <subcellularLocation>
        <location evidence="3">Secreted</location>
    </subcellularLocation>
</comment>
<dbReference type="OMA" id="QIANIHT"/>
<organism evidence="10 11">
    <name type="scientific">Stylonychia lemnae</name>
    <name type="common">Ciliate</name>
    <dbReference type="NCBI Taxonomy" id="5949"/>
    <lineage>
        <taxon>Eukaryota</taxon>
        <taxon>Sar</taxon>
        <taxon>Alveolata</taxon>
        <taxon>Ciliophora</taxon>
        <taxon>Intramacronucleata</taxon>
        <taxon>Spirotrichea</taxon>
        <taxon>Stichotrichia</taxon>
        <taxon>Sporadotrichida</taxon>
        <taxon>Oxytrichidae</taxon>
        <taxon>Stylonychinae</taxon>
        <taxon>Stylonychia</taxon>
    </lineage>
</organism>
<keyword evidence="7" id="KW-0998">Cell outer membrane</keyword>
<evidence type="ECO:0000313" key="11">
    <source>
        <dbReference type="Proteomes" id="UP000039865"/>
    </source>
</evidence>
<sequence length="2071" mass="235898">MISGLENYQNGTNYGGGGVFHITAYKLYANIFNVSFQDISGSSYGYGGIFHFVGNQSIEINITNCYVFDATTEQMGQIIYGYSQKEITLNLNNNTFIGVNYTFSTVYDIGTYMQTQSLKTPGFFLISSSQKEIRIYSKNNTFKNFVFAGSTGNNAAGGVFSLLQNTYFDDFNSTFQYNAAIQAGSFFCSNCSIKLNYTRTDYSISEFGGFIYVDEIGGRIEIYNSIIRNSYSQDSGGFIFFSQGILYDDSSEFIFKNVSFSNTGSYFGGGLIAINCEYCRMYFDLCNFTKSAVAGLDFGKGTFNDGGFFHISGLAYLEIKNSRFVDLDTQQVLDVFNNLTQSIKVSSQYQQLYGSIILYAELNTKMKIQLSNNLISFSTTNKISDFINGLRSNLEDQEKINNTYQSLFKIKCQNRSNCILNQTNSTLMNNFIGDTGSIFNLQNIQFFDQNSHYLQNGAINGGIIYAQNSNLTFDSNTYNYNFAFSGAIAQISDDKTSFQLISSSFEHTFAMNSGGLVAFDNENVDLIIKNCRFNNHTAYEQNGGVLNILNAQYIILEENNFQLVYARNQGALMFASSISIKSIKLLSNYIRCQPNYERQHILDSLAEGSSIEIQAQNTFYISQVVKITSQFNEFTQCNFKQIGGVFYLDRSTFSDKNSQFTYNSAKSGGVIACTQCQLHLTDTIFEFNMAYQGAVITLDNIASLYGSYLQMSNNYVIESAGCILARTNSLFEITNSKFYLNTAENSNSVIQALGTNQLVLQSCQFINNTAKSNTFSIQYAKIKIITSSFLNNYATSSSKNIFLGFSDVVIQGCNFQEFQVSLKKNISTKDYHFALLKEDQTTGAFINCILSVQLKISNSQFKYGSSSNGGAIYVSGDNSKNNETAENGGAIVCLDCYGFHLQDSTFQNLKALQGGCISFVQTSNSRQGYLYMIRNSLFEGCTASRSSGGAISLLNTQLMEITDSQFIGNQSPTNGGAIYYQCDLSASESCTLNINKTNFSRNKALISGGAIYWEDVEPNFLQKVTFKDNLAGIYGNDIGAFAQKIAQITESQLQTARGEKQDERNRILQEIKTQNELSSVRSGQTIPTFYLALVDKYNQIVKIDDSSKLTVRVDTQFTEGNQQALQYAPVVQGQSQFVSQNGTFKVSDIIFIATPGYSFRISFSSDGIDKTKPSNQKYLEDLKDKNQTDINFNLELQLRECEIGECNLCQNKTSYNLIKQTSPGQCQECPTDKAVCLGGSNIGPQPNYWRKRVLQVKKMIQKVHVMKAIKEYYVQIAGMDIVEQEILNARTSIGVGIGMVFLIRSTLKGATQKKNILSIFTKILLNHLQLLLISSSFNFQWPDAITQFYSSFKPVSQTAQQIISIDCFLSGTDPENIKKDEYGKKTTFIYGFERIIYVKLFFMALLPIILFIICYGSWAIISCRKRDEQLLRTRAISSVVILFFFVYSNIVTQMLDAFNCINIDGESRLKNDLEIVCYQGTHRYMIFGVALPALLAWGLGIPFFASQLIFQERHKLDSLETRSKYGFLYRGYKKKFYYWESVIMYRKTILIFISVFFIRYGVIVQALVVLLLLIFGITKQLILKPYQTMELNLLELLSLYASNITIYIGIFFIINTLKENVIKKMPWIYLNFFACGNRQKFNLNRAKAFIKEENEILREEYMNKRLLENIGIKNIDEDSLKHQTIIRKMRKEQDKLLHTFLDNSAEGPETAKSIQQQKNIKKMIDFIEYDTEKVRRNERIAYQPETFCESNFKSNSLHQLNLERITSSQITRKPSQNNQTYTDKNFTLSQNMIRDTPSNSNMSQNPLIYDEQSQRHKLSEEIENEQTKYQYLSSRQMFLDLEDSQRQLNTQRPSSHKVYPISENEENDLLSLELMSEEEQVDKFQNQISKVNDLIKSTIEEDNNLHILKVKRNWNRSKRFGKNRIENRTKINKQNKNEIAKQNDLKEHQDLHKTLMQRNQGLGYKSVENLKVQMTILIGDKIQNEEKQMVQEKNKQKKIFNLNHQNQSGEDYLEYFENSQENNDTDKDIDIQIVKKNLNTKSDEDENEMHQNLKINEVSASFVINEELSKI</sequence>
<reference evidence="10 11" key="1">
    <citation type="submission" date="2014-06" db="EMBL/GenBank/DDBJ databases">
        <authorList>
            <person name="Swart Estienne"/>
        </authorList>
    </citation>
    <scope>NUCLEOTIDE SEQUENCE [LARGE SCALE GENOMIC DNA]</scope>
    <source>
        <strain evidence="10 11">130c</strain>
    </source>
</reference>
<evidence type="ECO:0008006" key="12">
    <source>
        <dbReference type="Google" id="ProtNLM"/>
    </source>
</evidence>